<dbReference type="PANTHER" id="PTHR43588">
    <property type="entry name" value="COBALT-PRECORRIN-8 METHYLMUTASE"/>
    <property type="match status" value="1"/>
</dbReference>
<proteinExistence type="inferred from homology"/>
<evidence type="ECO:0000256" key="3">
    <source>
        <dbReference type="ARBA" id="ARBA00022573"/>
    </source>
</evidence>
<dbReference type="GO" id="GO:0016993">
    <property type="term" value="F:precorrin-8X methylmutase activity"/>
    <property type="evidence" value="ECO:0007669"/>
    <property type="project" value="InterPro"/>
</dbReference>
<evidence type="ECO:0000313" key="6">
    <source>
        <dbReference type="EMBL" id="VAX17343.1"/>
    </source>
</evidence>
<protein>
    <submittedName>
        <fullName evidence="6">Cobalt-precorrin-8 methylmutase</fullName>
        <ecNumber evidence="6">5.4.99.60</ecNumber>
    </submittedName>
</protein>
<dbReference type="SUPFAM" id="SSF63965">
    <property type="entry name" value="Precorrin-8X methylmutase CbiC/CobH"/>
    <property type="match status" value="1"/>
</dbReference>
<accession>A0A3B1BYG5</accession>
<dbReference type="AlphaFoldDB" id="A0A3B1BYG5"/>
<evidence type="ECO:0000256" key="4">
    <source>
        <dbReference type="ARBA" id="ARBA00023235"/>
    </source>
</evidence>
<dbReference type="PANTHER" id="PTHR43588:SF1">
    <property type="entry name" value="COBALT-PRECORRIN-8 METHYLMUTASE"/>
    <property type="match status" value="1"/>
</dbReference>
<dbReference type="GO" id="GO:0043778">
    <property type="term" value="F:cobalt-precorrin-8 methylmutase activity"/>
    <property type="evidence" value="ECO:0007669"/>
    <property type="project" value="UniProtKB-EC"/>
</dbReference>
<name>A0A3B1BYG5_9ZZZZ</name>
<organism evidence="6">
    <name type="scientific">hydrothermal vent metagenome</name>
    <dbReference type="NCBI Taxonomy" id="652676"/>
    <lineage>
        <taxon>unclassified sequences</taxon>
        <taxon>metagenomes</taxon>
        <taxon>ecological metagenomes</taxon>
    </lineage>
</organism>
<reference evidence="6" key="1">
    <citation type="submission" date="2018-06" db="EMBL/GenBank/DDBJ databases">
        <authorList>
            <person name="Zhirakovskaya E."/>
        </authorList>
    </citation>
    <scope>NUCLEOTIDE SEQUENCE</scope>
</reference>
<dbReference type="EMBL" id="UOGA01000095">
    <property type="protein sequence ID" value="VAX17343.1"/>
    <property type="molecule type" value="Genomic_DNA"/>
</dbReference>
<dbReference type="UniPathway" id="UPA00148"/>
<dbReference type="GO" id="GO:0009236">
    <property type="term" value="P:cobalamin biosynthetic process"/>
    <property type="evidence" value="ECO:0007669"/>
    <property type="project" value="UniProtKB-UniPathway"/>
</dbReference>
<comment type="similarity">
    <text evidence="2">Belongs to the CobH/CbiC family.</text>
</comment>
<sequence length="213" mass="22962">MNQITVKGQKIEDRSFTIVDREAGPHEFTEDQWEVVRRVIHSTADFDFKDNMCFSDDAIDAGVDAFSSACPVIVDVKMIAAGLSEKKLSPAGSKVHHFISDEDVIKKATERNTTRAVEAMRKAHRLGLLNGAIVAIGNAPTALLEVIRLAKEESARPALIIGVPVGFVSAEESKEAVMETGVPYIVARGRKGGTPIAVATAHALLTVMGRRKG</sequence>
<evidence type="ECO:0000256" key="2">
    <source>
        <dbReference type="ARBA" id="ARBA00009774"/>
    </source>
</evidence>
<keyword evidence="3" id="KW-0169">Cobalamin biosynthesis</keyword>
<dbReference type="Gene3D" id="3.40.50.10230">
    <property type="entry name" value="Cobalamin biosynthesis CobH/CbiC, precorrin-8X methylmutase"/>
    <property type="match status" value="1"/>
</dbReference>
<gene>
    <name evidence="6" type="ORF">MNBD_NITROSPINAE04-1342</name>
</gene>
<evidence type="ECO:0000259" key="5">
    <source>
        <dbReference type="Pfam" id="PF02570"/>
    </source>
</evidence>
<dbReference type="Pfam" id="PF02570">
    <property type="entry name" value="CbiC"/>
    <property type="match status" value="1"/>
</dbReference>
<evidence type="ECO:0000256" key="1">
    <source>
        <dbReference type="ARBA" id="ARBA00004953"/>
    </source>
</evidence>
<dbReference type="InterPro" id="IPR003722">
    <property type="entry name" value="Cbl_synth_CobH/CbiC"/>
</dbReference>
<comment type="pathway">
    <text evidence="1">Cofactor biosynthesis; adenosylcobalamin biosynthesis.</text>
</comment>
<feature type="domain" description="Cobalamin biosynthesis precorrin-8X methylmutase CobH/CbiC" evidence="5">
    <location>
        <begin position="10"/>
        <end position="206"/>
    </location>
</feature>
<dbReference type="InterPro" id="IPR036588">
    <property type="entry name" value="CobH/CbiC_sf"/>
</dbReference>
<keyword evidence="4 6" id="KW-0413">Isomerase</keyword>
<dbReference type="EC" id="5.4.99.60" evidence="6"/>